<accession>A0AAW2ZPL9</accession>
<dbReference type="Gene3D" id="3.30.70.1230">
    <property type="entry name" value="Nucleotide cyclase"/>
    <property type="match status" value="1"/>
</dbReference>
<organism evidence="2 3">
    <name type="scientific">Acrasis kona</name>
    <dbReference type="NCBI Taxonomy" id="1008807"/>
    <lineage>
        <taxon>Eukaryota</taxon>
        <taxon>Discoba</taxon>
        <taxon>Heterolobosea</taxon>
        <taxon>Tetramitia</taxon>
        <taxon>Eutetramitia</taxon>
        <taxon>Acrasidae</taxon>
        <taxon>Acrasis</taxon>
    </lineage>
</organism>
<dbReference type="Proteomes" id="UP001431209">
    <property type="component" value="Unassembled WGS sequence"/>
</dbReference>
<evidence type="ECO:0000313" key="2">
    <source>
        <dbReference type="EMBL" id="KAL0491364.1"/>
    </source>
</evidence>
<feature type="region of interest" description="Disordered" evidence="1">
    <location>
        <begin position="686"/>
        <end position="727"/>
    </location>
</feature>
<protein>
    <submittedName>
        <fullName evidence="2">Adenylate cyclase</fullName>
    </submittedName>
</protein>
<sequence>MKKLLKSASIKSFSDDGDSDCTTFRCMFQIMIYSLDDFNIKPNPSDPNYLMADSLIQLLQSKYSVSWKLDKTKGSSGMQTIKSQLLDSLEEYDFIDSYNNSGGVILTTSTPKLNDSTNRNRNRKSMALRHSIMKTGQRLVYSCEWNASFDMVVDFALGNPSHREKLLKIDIIEHKGSDQNVVATATVNLVEFTTPPPIFSTNSSTLTRTVIIPLQVQHSKTAKLKMNISSLWLKTQEQLYVINTHRNRVDPYFILDEKEESVSQTPILHHHSSFNAIPTPRSIRKQLSIAGNNDAPTTANSGIQSPSSPKTDAKLAEYIRQKCSDVSKSISVVKDTVESCESKINQLFKRLETIESEKHGHIRMCSTVTSLCNLNCIVFCDSTDMGQLWSIPDQDAVDCLNVYYDTLKLCINECFGVELNSQNGQLESSSDTILCGFENLQNAIKFSQMVHLRLLSANWPESLLESPDNCLFDQDNDNTQYIFRGLRARIAVDVVQESKFEAVRRATIIARYAAGGHTLVSKEAFNRLEPEIINSMYVQDLPEIEMEGLSEKECPKLVLPVKLCFRKYAFVENAQESSLVDDLYKKLDSIQSTIDESIRTKMRDLDHEFFKMNSLVDLYNAQQVGDSEKHQAEEVKKNILSLQTGLEVMRKESIGEMQKKIQSFEVEILKLDMSLLSANSIKKKRNGALSPRGLDSPRNSPRGAVSPPTTSKFKGFPEVPPLKTGSALNASKDYNAYMELKIEELKKTQQLMQERLIKTRVIEK</sequence>
<gene>
    <name evidence="2" type="ORF">AKO1_009908</name>
</gene>
<dbReference type="SUPFAM" id="SSF55073">
    <property type="entry name" value="Nucleotide cyclase"/>
    <property type="match status" value="1"/>
</dbReference>
<comment type="caution">
    <text evidence="2">The sequence shown here is derived from an EMBL/GenBank/DDBJ whole genome shotgun (WGS) entry which is preliminary data.</text>
</comment>
<proteinExistence type="predicted"/>
<dbReference type="EMBL" id="JAOPGA020001789">
    <property type="protein sequence ID" value="KAL0491364.1"/>
    <property type="molecule type" value="Genomic_DNA"/>
</dbReference>
<dbReference type="InterPro" id="IPR029787">
    <property type="entry name" value="Nucleotide_cyclase"/>
</dbReference>
<reference evidence="2 3" key="1">
    <citation type="submission" date="2024-03" db="EMBL/GenBank/DDBJ databases">
        <title>The Acrasis kona genome and developmental transcriptomes reveal deep origins of eukaryotic multicellular pathways.</title>
        <authorList>
            <person name="Sheikh S."/>
            <person name="Fu C.-J."/>
            <person name="Brown M.W."/>
            <person name="Baldauf S.L."/>
        </authorList>
    </citation>
    <scope>NUCLEOTIDE SEQUENCE [LARGE SCALE GENOMIC DNA]</scope>
    <source>
        <strain evidence="2 3">ATCC MYA-3509</strain>
    </source>
</reference>
<keyword evidence="3" id="KW-1185">Reference proteome</keyword>
<evidence type="ECO:0000256" key="1">
    <source>
        <dbReference type="SAM" id="MobiDB-lite"/>
    </source>
</evidence>
<dbReference type="AlphaFoldDB" id="A0AAW2ZPL9"/>
<evidence type="ECO:0000313" key="3">
    <source>
        <dbReference type="Proteomes" id="UP001431209"/>
    </source>
</evidence>
<name>A0AAW2ZPL9_9EUKA</name>